<keyword evidence="3" id="KW-1185">Reference proteome</keyword>
<dbReference type="EMBL" id="QAYG01000002">
    <property type="protein sequence ID" value="PTW61614.1"/>
    <property type="molecule type" value="Genomic_DNA"/>
</dbReference>
<gene>
    <name evidence="2" type="ORF">C8N35_102329</name>
</gene>
<sequence length="83" mass="9431">MERPDRYVPVGDFASNYGDAVMTRHSLRPSGEAPTKPARKIAEEPRTLDSETLFKGERELRIMHGGACYRLTITRLNKLILTK</sequence>
<dbReference type="Gene3D" id="2.10.70.10">
    <property type="entry name" value="Complement Module, domain 1"/>
    <property type="match status" value="1"/>
</dbReference>
<organism evidence="2 3">
    <name type="scientific">Breoghania corrubedonensis</name>
    <dbReference type="NCBI Taxonomy" id="665038"/>
    <lineage>
        <taxon>Bacteria</taxon>
        <taxon>Pseudomonadati</taxon>
        <taxon>Pseudomonadota</taxon>
        <taxon>Alphaproteobacteria</taxon>
        <taxon>Hyphomicrobiales</taxon>
        <taxon>Stappiaceae</taxon>
        <taxon>Breoghania</taxon>
    </lineage>
</organism>
<evidence type="ECO:0000313" key="2">
    <source>
        <dbReference type="EMBL" id="PTW61614.1"/>
    </source>
</evidence>
<dbReference type="Pfam" id="PF10636">
    <property type="entry name" value="hemP"/>
    <property type="match status" value="1"/>
</dbReference>
<dbReference type="InterPro" id="IPR019600">
    <property type="entry name" value="Hemin_uptake_protein_HemP"/>
</dbReference>
<reference evidence="2 3" key="1">
    <citation type="submission" date="2018-04" db="EMBL/GenBank/DDBJ databases">
        <title>Genomic Encyclopedia of Archaeal and Bacterial Type Strains, Phase II (KMG-II): from individual species to whole genera.</title>
        <authorList>
            <person name="Goeker M."/>
        </authorList>
    </citation>
    <scope>NUCLEOTIDE SEQUENCE [LARGE SCALE GENOMIC DNA]</scope>
    <source>
        <strain evidence="2 3">DSM 23382</strain>
    </source>
</reference>
<protein>
    <submittedName>
        <fullName evidence="2">Hemin uptake protein HemP</fullName>
    </submittedName>
</protein>
<accession>A0A2T5VCZ3</accession>
<evidence type="ECO:0000313" key="3">
    <source>
        <dbReference type="Proteomes" id="UP000244081"/>
    </source>
</evidence>
<comment type="caution">
    <text evidence="2">The sequence shown here is derived from an EMBL/GenBank/DDBJ whole genome shotgun (WGS) entry which is preliminary data.</text>
</comment>
<dbReference type="AlphaFoldDB" id="A0A2T5VCZ3"/>
<name>A0A2T5VCZ3_9HYPH</name>
<feature type="region of interest" description="Disordered" evidence="1">
    <location>
        <begin position="26"/>
        <end position="46"/>
    </location>
</feature>
<dbReference type="Proteomes" id="UP000244081">
    <property type="component" value="Unassembled WGS sequence"/>
</dbReference>
<evidence type="ECO:0000256" key="1">
    <source>
        <dbReference type="SAM" id="MobiDB-lite"/>
    </source>
</evidence>
<proteinExistence type="predicted"/>